<dbReference type="AlphaFoldDB" id="A0A6J0BS52"/>
<dbReference type="InterPro" id="IPR020456">
    <property type="entry name" value="Acylphosphatase"/>
</dbReference>
<dbReference type="EC" id="3.6.1.7" evidence="2 5"/>
<feature type="active site" evidence="5">
    <location>
        <position position="23"/>
    </location>
</feature>
<dbReference type="InterPro" id="IPR017968">
    <property type="entry name" value="Acylphosphatase_CS"/>
</dbReference>
<dbReference type="Pfam" id="PF00708">
    <property type="entry name" value="Acylphosphatase"/>
    <property type="match status" value="1"/>
</dbReference>
<dbReference type="InterPro" id="IPR036046">
    <property type="entry name" value="Acylphosphatase-like_dom_sf"/>
</dbReference>
<comment type="catalytic activity">
    <reaction evidence="4 5 6">
        <text>an acyl phosphate + H2O = a carboxylate + phosphate + H(+)</text>
        <dbReference type="Rhea" id="RHEA:14965"/>
        <dbReference type="ChEBI" id="CHEBI:15377"/>
        <dbReference type="ChEBI" id="CHEBI:15378"/>
        <dbReference type="ChEBI" id="CHEBI:29067"/>
        <dbReference type="ChEBI" id="CHEBI:43474"/>
        <dbReference type="ChEBI" id="CHEBI:59918"/>
        <dbReference type="EC" id="3.6.1.7"/>
    </reaction>
</comment>
<name>A0A6J0BS52_NEOLC</name>
<feature type="domain" description="Acylphosphatase-like" evidence="8">
    <location>
        <begin position="8"/>
        <end position="98"/>
    </location>
</feature>
<dbReference type="InParanoid" id="A0A6J0BS52"/>
<evidence type="ECO:0000313" key="9">
    <source>
        <dbReference type="Proteomes" id="UP000829291"/>
    </source>
</evidence>
<dbReference type="InterPro" id="IPR001792">
    <property type="entry name" value="Acylphosphatase-like_dom"/>
</dbReference>
<keyword evidence="9" id="KW-1185">Reference proteome</keyword>
<dbReference type="SUPFAM" id="SSF54975">
    <property type="entry name" value="Acylphosphatase/BLUF domain-like"/>
    <property type="match status" value="1"/>
</dbReference>
<dbReference type="PROSITE" id="PS00151">
    <property type="entry name" value="ACYLPHOSPHATASE_2"/>
    <property type="match status" value="1"/>
</dbReference>
<dbReference type="RefSeq" id="XP_046588802.1">
    <property type="nucleotide sequence ID" value="XM_046732846.1"/>
</dbReference>
<sequence>MTAKQLVGLDFEVFGRVQGVFFRKYTQEKGRQLGLKGWCRNTDRGTVVGYVEGDKGKVEDMKRWLQYTGSPQSQIEKAEFRSEKEITETKFSDFKIKK</sequence>
<evidence type="ECO:0000256" key="4">
    <source>
        <dbReference type="ARBA" id="ARBA00047645"/>
    </source>
</evidence>
<evidence type="ECO:0000256" key="6">
    <source>
        <dbReference type="RuleBase" id="RU000553"/>
    </source>
</evidence>
<dbReference type="PRINTS" id="PR00112">
    <property type="entry name" value="ACYLPHPHTASE"/>
</dbReference>
<feature type="active site" evidence="5">
    <location>
        <position position="41"/>
    </location>
</feature>
<evidence type="ECO:0000259" key="8">
    <source>
        <dbReference type="PROSITE" id="PS51160"/>
    </source>
</evidence>
<dbReference type="RefSeq" id="XP_015517310.2">
    <property type="nucleotide sequence ID" value="XM_015661824.2"/>
</dbReference>
<dbReference type="OrthoDB" id="7961613at2759"/>
<comment type="similarity">
    <text evidence="1 7">Belongs to the acylphosphatase family.</text>
</comment>
<evidence type="ECO:0000256" key="1">
    <source>
        <dbReference type="ARBA" id="ARBA00005614"/>
    </source>
</evidence>
<dbReference type="GeneID" id="107222448"/>
<dbReference type="PROSITE" id="PS51160">
    <property type="entry name" value="ACYLPHOSPHATASE_3"/>
    <property type="match status" value="1"/>
</dbReference>
<dbReference type="Proteomes" id="UP000829291">
    <property type="component" value="Chromosome 2"/>
</dbReference>
<evidence type="ECO:0000256" key="3">
    <source>
        <dbReference type="ARBA" id="ARBA00022801"/>
    </source>
</evidence>
<accession>A0A6J0BS52</accession>
<dbReference type="KEGG" id="nlo:107222448"/>
<protein>
    <recommendedName>
        <fullName evidence="2 5">Acylphosphatase</fullName>
        <ecNumber evidence="2 5">3.6.1.7</ecNumber>
    </recommendedName>
</protein>
<evidence type="ECO:0000256" key="7">
    <source>
        <dbReference type="RuleBase" id="RU004168"/>
    </source>
</evidence>
<dbReference type="PROSITE" id="PS00150">
    <property type="entry name" value="ACYLPHOSPHATASE_1"/>
    <property type="match status" value="1"/>
</dbReference>
<dbReference type="PANTHER" id="PTHR10029">
    <property type="entry name" value="ACYLPHOSPHATASE"/>
    <property type="match status" value="1"/>
</dbReference>
<evidence type="ECO:0000256" key="5">
    <source>
        <dbReference type="PROSITE-ProRule" id="PRU00520"/>
    </source>
</evidence>
<reference evidence="10 11" key="1">
    <citation type="submission" date="2025-05" db="UniProtKB">
        <authorList>
            <consortium name="RefSeq"/>
        </authorList>
    </citation>
    <scope>IDENTIFICATION</scope>
    <source>
        <tissue evidence="10 11">Thorax and Abdomen</tissue>
    </source>
</reference>
<dbReference type="FunCoup" id="A0A6J0BS52">
    <property type="interactions" value="39"/>
</dbReference>
<keyword evidence="3 5" id="KW-0378">Hydrolase</keyword>
<organism evidence="9 10">
    <name type="scientific">Neodiprion lecontei</name>
    <name type="common">Redheaded pine sawfly</name>
    <dbReference type="NCBI Taxonomy" id="441921"/>
    <lineage>
        <taxon>Eukaryota</taxon>
        <taxon>Metazoa</taxon>
        <taxon>Ecdysozoa</taxon>
        <taxon>Arthropoda</taxon>
        <taxon>Hexapoda</taxon>
        <taxon>Insecta</taxon>
        <taxon>Pterygota</taxon>
        <taxon>Neoptera</taxon>
        <taxon>Endopterygota</taxon>
        <taxon>Hymenoptera</taxon>
        <taxon>Tenthredinoidea</taxon>
        <taxon>Diprionidae</taxon>
        <taxon>Diprioninae</taxon>
        <taxon>Neodiprion</taxon>
    </lineage>
</organism>
<evidence type="ECO:0000313" key="11">
    <source>
        <dbReference type="RefSeq" id="XP_046588802.1"/>
    </source>
</evidence>
<evidence type="ECO:0000256" key="2">
    <source>
        <dbReference type="ARBA" id="ARBA00012150"/>
    </source>
</evidence>
<gene>
    <name evidence="10 11" type="primary">LOC107222448</name>
</gene>
<proteinExistence type="inferred from homology"/>
<dbReference type="PANTHER" id="PTHR10029:SF3">
    <property type="entry name" value="ACYLPHOSPHATASE-RELATED"/>
    <property type="match status" value="1"/>
</dbReference>
<evidence type="ECO:0000313" key="10">
    <source>
        <dbReference type="RefSeq" id="XP_015517310.2"/>
    </source>
</evidence>
<dbReference type="Gene3D" id="3.30.70.100">
    <property type="match status" value="1"/>
</dbReference>
<dbReference type="GO" id="GO:0003998">
    <property type="term" value="F:acylphosphatase activity"/>
    <property type="evidence" value="ECO:0007669"/>
    <property type="project" value="UniProtKB-EC"/>
</dbReference>